<organism evidence="3 4">
    <name type="scientific">Macrophomina phaseolina</name>
    <dbReference type="NCBI Taxonomy" id="35725"/>
    <lineage>
        <taxon>Eukaryota</taxon>
        <taxon>Fungi</taxon>
        <taxon>Dikarya</taxon>
        <taxon>Ascomycota</taxon>
        <taxon>Pezizomycotina</taxon>
        <taxon>Dothideomycetes</taxon>
        <taxon>Dothideomycetes incertae sedis</taxon>
        <taxon>Botryosphaeriales</taxon>
        <taxon>Botryosphaeriaceae</taxon>
        <taxon>Macrophomina</taxon>
    </lineage>
</organism>
<gene>
    <name evidence="3" type="ORF">B0J12DRAFT_706079</name>
</gene>
<accession>A0ABQ8FQ61</accession>
<keyword evidence="4" id="KW-1185">Reference proteome</keyword>
<comment type="caution">
    <text evidence="3">The sequence shown here is derived from an EMBL/GenBank/DDBJ whole genome shotgun (WGS) entry which is preliminary data.</text>
</comment>
<evidence type="ECO:0000313" key="3">
    <source>
        <dbReference type="EMBL" id="KAH7010933.1"/>
    </source>
</evidence>
<feature type="region of interest" description="Disordered" evidence="1">
    <location>
        <begin position="286"/>
        <end position="350"/>
    </location>
</feature>
<sequence>MQEIMAMDQLTPLVDDRPLAPFGLLPETTPHSTNKQNALPEYHCRNTQPVARTPASTAQMAGESAREAFQSLPYTSGNKRRSNFEHSSARKMVHEGPGRGTIRLVADIAHATFTLCGPTTQALSGSSISPRSPKIRPGLTGTLQAHMGVAAPSPLLYPTGELQGRFCNPTSRNRQRLEEPLRFDTEITPNKNNRYSEPKTTTMRALKTADTSAGQFEDDSHFPIPPFTTSDHQRSMTHSCNAQVYHPTSDGHGTIVREGNCVFGDVLLPLFKYQAEIQTSFYDLESSPADEEHAETNLAAPLDLPTPPLQRENMRGDCLMPERPMGEGPSPSPSRSAQSPRSRRSDSISQSFDRWVQHVERDSVKTTISEGPREILRSAAAQFVRPDLLPFLAHNLPLWTQHGLWRNTDAALPVSNLEPLERLIKAYSCVCQLQDRIGDDPIRERVAFVWLHLEFEAAYAQWRRRNGISCDDDSNAGRRNASDVVSSVLTATYPGFHDARPEEKAQRRRRFHSSKRLGKRWHILVRGLGYGVLFVCSESVVAVVYVWASRTTIS</sequence>
<evidence type="ECO:0000256" key="1">
    <source>
        <dbReference type="SAM" id="MobiDB-lite"/>
    </source>
</evidence>
<evidence type="ECO:0000256" key="2">
    <source>
        <dbReference type="SAM" id="Phobius"/>
    </source>
</evidence>
<dbReference type="EMBL" id="JAGTJR010000101">
    <property type="protein sequence ID" value="KAH7010933.1"/>
    <property type="molecule type" value="Genomic_DNA"/>
</dbReference>
<protein>
    <submittedName>
        <fullName evidence="3">Uncharacterized protein</fullName>
    </submittedName>
</protein>
<evidence type="ECO:0000313" key="4">
    <source>
        <dbReference type="Proteomes" id="UP000774617"/>
    </source>
</evidence>
<reference evidence="3 4" key="1">
    <citation type="journal article" date="2021" name="Nat. Commun.">
        <title>Genetic determinants of endophytism in the Arabidopsis root mycobiome.</title>
        <authorList>
            <person name="Mesny F."/>
            <person name="Miyauchi S."/>
            <person name="Thiergart T."/>
            <person name="Pickel B."/>
            <person name="Atanasova L."/>
            <person name="Karlsson M."/>
            <person name="Huettel B."/>
            <person name="Barry K.W."/>
            <person name="Haridas S."/>
            <person name="Chen C."/>
            <person name="Bauer D."/>
            <person name="Andreopoulos W."/>
            <person name="Pangilinan J."/>
            <person name="LaButti K."/>
            <person name="Riley R."/>
            <person name="Lipzen A."/>
            <person name="Clum A."/>
            <person name="Drula E."/>
            <person name="Henrissat B."/>
            <person name="Kohler A."/>
            <person name="Grigoriev I.V."/>
            <person name="Martin F.M."/>
            <person name="Hacquard S."/>
        </authorList>
    </citation>
    <scope>NUCLEOTIDE SEQUENCE [LARGE SCALE GENOMIC DNA]</scope>
    <source>
        <strain evidence="3 4">MPI-SDFR-AT-0080</strain>
    </source>
</reference>
<keyword evidence="2" id="KW-1133">Transmembrane helix</keyword>
<name>A0ABQ8FQ61_9PEZI</name>
<proteinExistence type="predicted"/>
<keyword evidence="2" id="KW-0472">Membrane</keyword>
<dbReference type="Proteomes" id="UP000774617">
    <property type="component" value="Unassembled WGS sequence"/>
</dbReference>
<keyword evidence="2" id="KW-0812">Transmembrane</keyword>
<feature type="transmembrane region" description="Helical" evidence="2">
    <location>
        <begin position="523"/>
        <end position="548"/>
    </location>
</feature>